<dbReference type="InterPro" id="IPR029043">
    <property type="entry name" value="GcvT/YgfZ_C"/>
</dbReference>
<feature type="domain" description="Aminomethyltransferase C-terminal" evidence="10">
    <location>
        <begin position="285"/>
        <end position="360"/>
    </location>
</feature>
<evidence type="ECO:0000256" key="8">
    <source>
        <dbReference type="PIRSR" id="PIRSR006487-1"/>
    </source>
</evidence>
<dbReference type="Gene3D" id="3.30.70.1400">
    <property type="entry name" value="Aminomethyltransferase beta-barrel domains"/>
    <property type="match status" value="1"/>
</dbReference>
<dbReference type="InterPro" id="IPR013977">
    <property type="entry name" value="GcvT_C"/>
</dbReference>
<dbReference type="Pfam" id="PF08669">
    <property type="entry name" value="GCV_T_C"/>
    <property type="match status" value="1"/>
</dbReference>
<keyword evidence="4 7" id="KW-0808">Transferase</keyword>
<name>A0A0G3EUN9_9BURK</name>
<evidence type="ECO:0000256" key="6">
    <source>
        <dbReference type="ARBA" id="ARBA00047665"/>
    </source>
</evidence>
<gene>
    <name evidence="7" type="primary">gcvT</name>
    <name evidence="11" type="ORF">ABW99_17595</name>
</gene>
<dbReference type="HAMAP" id="MF_00259">
    <property type="entry name" value="GcvT"/>
    <property type="match status" value="1"/>
</dbReference>
<dbReference type="GO" id="GO:0005960">
    <property type="term" value="C:glycine cleavage complex"/>
    <property type="evidence" value="ECO:0007669"/>
    <property type="project" value="InterPro"/>
</dbReference>
<comment type="subunit">
    <text evidence="7">The glycine cleavage system is composed of four proteins: P, T, L and H.</text>
</comment>
<evidence type="ECO:0000259" key="9">
    <source>
        <dbReference type="Pfam" id="PF01571"/>
    </source>
</evidence>
<evidence type="ECO:0000313" key="11">
    <source>
        <dbReference type="EMBL" id="AKJ69749.1"/>
    </source>
</evidence>
<comment type="catalytic activity">
    <reaction evidence="6 7">
        <text>N(6)-[(R)-S(8)-aminomethyldihydrolipoyl]-L-lysyl-[protein] + (6S)-5,6,7,8-tetrahydrofolate = N(6)-[(R)-dihydrolipoyl]-L-lysyl-[protein] + (6R)-5,10-methylene-5,6,7,8-tetrahydrofolate + NH4(+)</text>
        <dbReference type="Rhea" id="RHEA:16945"/>
        <dbReference type="Rhea" id="RHEA-COMP:10475"/>
        <dbReference type="Rhea" id="RHEA-COMP:10492"/>
        <dbReference type="ChEBI" id="CHEBI:15636"/>
        <dbReference type="ChEBI" id="CHEBI:28938"/>
        <dbReference type="ChEBI" id="CHEBI:57453"/>
        <dbReference type="ChEBI" id="CHEBI:83100"/>
        <dbReference type="ChEBI" id="CHEBI:83143"/>
        <dbReference type="EC" id="2.1.2.10"/>
    </reaction>
</comment>
<dbReference type="PATRIC" id="fig|445709.3.peg.3713"/>
<dbReference type="Proteomes" id="UP000036700">
    <property type="component" value="Chromosome"/>
</dbReference>
<evidence type="ECO:0000256" key="7">
    <source>
        <dbReference type="HAMAP-Rule" id="MF_00259"/>
    </source>
</evidence>
<protein>
    <recommendedName>
        <fullName evidence="2 7">Aminomethyltransferase</fullName>
        <ecNumber evidence="2 7">2.1.2.10</ecNumber>
    </recommendedName>
    <alternativeName>
        <fullName evidence="5 7">Glycine cleavage system T protein</fullName>
    </alternativeName>
</protein>
<proteinExistence type="inferred from homology"/>
<evidence type="ECO:0000256" key="4">
    <source>
        <dbReference type="ARBA" id="ARBA00022679"/>
    </source>
</evidence>
<feature type="binding site" evidence="8">
    <location>
        <position position="204"/>
    </location>
    <ligand>
        <name>substrate</name>
    </ligand>
</feature>
<dbReference type="PANTHER" id="PTHR43757:SF2">
    <property type="entry name" value="AMINOMETHYLTRANSFERASE, MITOCHONDRIAL"/>
    <property type="match status" value="1"/>
</dbReference>
<evidence type="ECO:0000259" key="10">
    <source>
        <dbReference type="Pfam" id="PF08669"/>
    </source>
</evidence>
<dbReference type="PIRSF" id="PIRSF006487">
    <property type="entry name" value="GcvT"/>
    <property type="match status" value="1"/>
</dbReference>
<dbReference type="GO" id="GO:0005829">
    <property type="term" value="C:cytosol"/>
    <property type="evidence" value="ECO:0007669"/>
    <property type="project" value="TreeGrafter"/>
</dbReference>
<sequence length="368" mass="39790">MTELKRTPLNAVHRALGARMVDFGGWDMPVNYGSQIDEHHAVRTGAGMFDVSHMCVVDLYGPSVREFLRYALANNVDKLQTPGKALYSCMLNPNGGVIDDLITYFFSEDHFRLVVNAGTADKDLAWLGQLNAHGDYNLTITPRRELAIVAVQGPQARAKAWQAVPQIQAASEVLKPFNATVVADTPFGELMVARTGYTGEDGFELICPATHVAALWQALAAAGVRPAGLGARDTLRLEAGMNLYGQDMDDDVSPLDAGLAWTVELQSERAFVGKDALETQGQRARLAGLILLDKGGVLRAHQKVLTPHGAGEITSGTFSPTLQQSIAFARLPREVADGDTVQVQIRDKQLAARVVKLPFVRHGKAVNA</sequence>
<dbReference type="InterPro" id="IPR006223">
    <property type="entry name" value="GcvT"/>
</dbReference>
<dbReference type="FunFam" id="4.10.1250.10:FF:000001">
    <property type="entry name" value="Aminomethyltransferase"/>
    <property type="match status" value="1"/>
</dbReference>
<comment type="function">
    <text evidence="7">The glycine cleavage system catalyzes the degradation of glycine.</text>
</comment>
<dbReference type="GO" id="GO:0019464">
    <property type="term" value="P:glycine decarboxylation via glycine cleavage system"/>
    <property type="evidence" value="ECO:0007669"/>
    <property type="project" value="UniProtKB-UniRule"/>
</dbReference>
<dbReference type="SUPFAM" id="SSF101790">
    <property type="entry name" value="Aminomethyltransferase beta-barrel domain"/>
    <property type="match status" value="1"/>
</dbReference>
<dbReference type="EC" id="2.1.2.10" evidence="2 7"/>
<dbReference type="Gene3D" id="3.30.1360.120">
    <property type="entry name" value="Probable tRNA modification gtpase trme, domain 1"/>
    <property type="match status" value="1"/>
</dbReference>
<dbReference type="InterPro" id="IPR027266">
    <property type="entry name" value="TrmE/GcvT-like"/>
</dbReference>
<dbReference type="Gene3D" id="4.10.1250.10">
    <property type="entry name" value="Aminomethyltransferase fragment"/>
    <property type="match status" value="1"/>
</dbReference>
<evidence type="ECO:0000256" key="3">
    <source>
        <dbReference type="ARBA" id="ARBA00022576"/>
    </source>
</evidence>
<dbReference type="SUPFAM" id="SSF103025">
    <property type="entry name" value="Folate-binding domain"/>
    <property type="match status" value="1"/>
</dbReference>
<dbReference type="Gene3D" id="2.40.30.110">
    <property type="entry name" value="Aminomethyltransferase beta-barrel domains"/>
    <property type="match status" value="1"/>
</dbReference>
<dbReference type="NCBIfam" id="TIGR00528">
    <property type="entry name" value="gcvT"/>
    <property type="match status" value="1"/>
</dbReference>
<keyword evidence="12" id="KW-1185">Reference proteome</keyword>
<dbReference type="AlphaFoldDB" id="A0A0G3EUN9"/>
<dbReference type="OrthoDB" id="9774591at2"/>
<dbReference type="RefSeq" id="WP_047215658.1">
    <property type="nucleotide sequence ID" value="NZ_CP011568.3"/>
</dbReference>
<evidence type="ECO:0000256" key="5">
    <source>
        <dbReference type="ARBA" id="ARBA00031395"/>
    </source>
</evidence>
<dbReference type="InterPro" id="IPR006222">
    <property type="entry name" value="GCVT_N"/>
</dbReference>
<dbReference type="GO" id="GO:0008483">
    <property type="term" value="F:transaminase activity"/>
    <property type="evidence" value="ECO:0007669"/>
    <property type="project" value="UniProtKB-KW"/>
</dbReference>
<dbReference type="KEGG" id="ptx:ABW99_17595"/>
<dbReference type="FunFam" id="3.30.70.1400:FF:000001">
    <property type="entry name" value="Aminomethyltransferase"/>
    <property type="match status" value="1"/>
</dbReference>
<evidence type="ECO:0000313" key="12">
    <source>
        <dbReference type="Proteomes" id="UP000036700"/>
    </source>
</evidence>
<dbReference type="InterPro" id="IPR022903">
    <property type="entry name" value="GcvT_bac"/>
</dbReference>
<accession>A0A0G3EUN9</accession>
<dbReference type="GO" id="GO:0004047">
    <property type="term" value="F:aminomethyltransferase activity"/>
    <property type="evidence" value="ECO:0007669"/>
    <property type="project" value="UniProtKB-UniRule"/>
</dbReference>
<evidence type="ECO:0000256" key="2">
    <source>
        <dbReference type="ARBA" id="ARBA00012616"/>
    </source>
</evidence>
<feature type="domain" description="GCVT N-terminal" evidence="9">
    <location>
        <begin position="11"/>
        <end position="266"/>
    </location>
</feature>
<dbReference type="PANTHER" id="PTHR43757">
    <property type="entry name" value="AMINOMETHYLTRANSFERASE"/>
    <property type="match status" value="1"/>
</dbReference>
<dbReference type="STRING" id="445709.ABW99_17595"/>
<evidence type="ECO:0000256" key="1">
    <source>
        <dbReference type="ARBA" id="ARBA00008609"/>
    </source>
</evidence>
<organism evidence="11 12">
    <name type="scientific">Pandoraea thiooxydans</name>
    <dbReference type="NCBI Taxonomy" id="445709"/>
    <lineage>
        <taxon>Bacteria</taxon>
        <taxon>Pseudomonadati</taxon>
        <taxon>Pseudomonadota</taxon>
        <taxon>Betaproteobacteria</taxon>
        <taxon>Burkholderiales</taxon>
        <taxon>Burkholderiaceae</taxon>
        <taxon>Pandoraea</taxon>
    </lineage>
</organism>
<dbReference type="InterPro" id="IPR028896">
    <property type="entry name" value="GcvT/YgfZ/DmdA"/>
</dbReference>
<dbReference type="Pfam" id="PF01571">
    <property type="entry name" value="GCV_T"/>
    <property type="match status" value="1"/>
</dbReference>
<dbReference type="EMBL" id="CP011568">
    <property type="protein sequence ID" value="AKJ69749.1"/>
    <property type="molecule type" value="Genomic_DNA"/>
</dbReference>
<keyword evidence="3 7" id="KW-0032">Aminotransferase</keyword>
<comment type="similarity">
    <text evidence="1 7">Belongs to the GcvT family.</text>
</comment>
<reference evidence="12" key="1">
    <citation type="submission" date="2015-06" db="EMBL/GenBank/DDBJ databases">
        <authorList>
            <person name="Lim Y.L."/>
            <person name="Ee R."/>
            <person name="Yong D."/>
            <person name="How K.Y."/>
            <person name="Yin W.F."/>
            <person name="Chan K.G."/>
        </authorList>
    </citation>
    <scope>NUCLEOTIDE SEQUENCE [LARGE SCALE GENOMIC DNA]</scope>
    <source>
        <strain evidence="12">DSM 25325</strain>
    </source>
</reference>
<dbReference type="NCBIfam" id="NF001567">
    <property type="entry name" value="PRK00389.1"/>
    <property type="match status" value="1"/>
</dbReference>